<dbReference type="InterPro" id="IPR013083">
    <property type="entry name" value="Znf_RING/FYVE/PHD"/>
</dbReference>
<comment type="caution">
    <text evidence="7">The sequence shown here is derived from an EMBL/GenBank/DDBJ whole genome shotgun (WGS) entry which is preliminary data.</text>
</comment>
<evidence type="ECO:0000313" key="7">
    <source>
        <dbReference type="EMBL" id="KAJ2936882.1"/>
    </source>
</evidence>
<dbReference type="InterPro" id="IPR001841">
    <property type="entry name" value="Znf_RING"/>
</dbReference>
<dbReference type="PROSITE" id="PS00518">
    <property type="entry name" value="ZF_RING_1"/>
    <property type="match status" value="1"/>
</dbReference>
<evidence type="ECO:0000256" key="4">
    <source>
        <dbReference type="PROSITE-ProRule" id="PRU00175"/>
    </source>
</evidence>
<dbReference type="OrthoDB" id="3024363at2759"/>
<sequence length="296" mass="33618">MIRVSFDRNAEPHWWLMAPDNLYLRSPLYLHATNGSKHASRRPPKALNECARHGRVAPPLSTSLAEWHLLCQCRSHLFKMPEFVPPTRAFSVSRTDSSTSTPPRASSVSSLASSPSDYLPEPAEFLRSLTEERLTRKLDASEKVLREVAELVGDCGLCGICAGFMEEPYFIECGHAFCSGCLRTWFEESLSRTLKTYSDLDHQYLNHRDTECKIIPKSFVQYLRLVEALDEHNALPRQVFRYSCPTCRCFTGQEPALGYVLRDILKGARKILGERLKVEVAKSSPNEAPFEGLFRY</sequence>
<evidence type="ECO:0000256" key="3">
    <source>
        <dbReference type="ARBA" id="ARBA00022833"/>
    </source>
</evidence>
<dbReference type="GO" id="GO:0008270">
    <property type="term" value="F:zinc ion binding"/>
    <property type="evidence" value="ECO:0007669"/>
    <property type="project" value="UniProtKB-KW"/>
</dbReference>
<organism evidence="7 8">
    <name type="scientific">Candolleomyces eurysporus</name>
    <dbReference type="NCBI Taxonomy" id="2828524"/>
    <lineage>
        <taxon>Eukaryota</taxon>
        <taxon>Fungi</taxon>
        <taxon>Dikarya</taxon>
        <taxon>Basidiomycota</taxon>
        <taxon>Agaricomycotina</taxon>
        <taxon>Agaricomycetes</taxon>
        <taxon>Agaricomycetidae</taxon>
        <taxon>Agaricales</taxon>
        <taxon>Agaricineae</taxon>
        <taxon>Psathyrellaceae</taxon>
        <taxon>Candolleomyces</taxon>
    </lineage>
</organism>
<dbReference type="EMBL" id="JANBPK010000012">
    <property type="protein sequence ID" value="KAJ2936882.1"/>
    <property type="molecule type" value="Genomic_DNA"/>
</dbReference>
<dbReference type="PROSITE" id="PS50089">
    <property type="entry name" value="ZF_RING_2"/>
    <property type="match status" value="1"/>
</dbReference>
<feature type="domain" description="RING-type" evidence="6">
    <location>
        <begin position="158"/>
        <end position="212"/>
    </location>
</feature>
<proteinExistence type="predicted"/>
<evidence type="ECO:0000313" key="8">
    <source>
        <dbReference type="Proteomes" id="UP001140091"/>
    </source>
</evidence>
<dbReference type="Proteomes" id="UP001140091">
    <property type="component" value="Unassembled WGS sequence"/>
</dbReference>
<evidence type="ECO:0000256" key="1">
    <source>
        <dbReference type="ARBA" id="ARBA00022723"/>
    </source>
</evidence>
<keyword evidence="3" id="KW-0862">Zinc</keyword>
<dbReference type="Gene3D" id="3.30.40.10">
    <property type="entry name" value="Zinc/RING finger domain, C3HC4 (zinc finger)"/>
    <property type="match status" value="1"/>
</dbReference>
<gene>
    <name evidence="7" type="ORF">H1R20_g217</name>
</gene>
<feature type="non-terminal residue" evidence="7">
    <location>
        <position position="296"/>
    </location>
</feature>
<keyword evidence="2 4" id="KW-0863">Zinc-finger</keyword>
<dbReference type="SMART" id="SM00184">
    <property type="entry name" value="RING"/>
    <property type="match status" value="1"/>
</dbReference>
<evidence type="ECO:0000256" key="5">
    <source>
        <dbReference type="SAM" id="MobiDB-lite"/>
    </source>
</evidence>
<dbReference type="AlphaFoldDB" id="A0A9W8JM21"/>
<protein>
    <recommendedName>
        <fullName evidence="6">RING-type domain-containing protein</fullName>
    </recommendedName>
</protein>
<reference evidence="7" key="1">
    <citation type="submission" date="2022-06" db="EMBL/GenBank/DDBJ databases">
        <title>Genome Sequence of Candolleomyces eurysporus.</title>
        <authorList>
            <person name="Buettner E."/>
        </authorList>
    </citation>
    <scope>NUCLEOTIDE SEQUENCE</scope>
    <source>
        <strain evidence="7">VTCC 930004</strain>
    </source>
</reference>
<keyword evidence="1" id="KW-0479">Metal-binding</keyword>
<feature type="compositionally biased region" description="Low complexity" evidence="5">
    <location>
        <begin position="92"/>
        <end position="116"/>
    </location>
</feature>
<accession>A0A9W8JM21</accession>
<keyword evidence="8" id="KW-1185">Reference proteome</keyword>
<feature type="region of interest" description="Disordered" evidence="5">
    <location>
        <begin position="92"/>
        <end position="118"/>
    </location>
</feature>
<evidence type="ECO:0000256" key="2">
    <source>
        <dbReference type="ARBA" id="ARBA00022771"/>
    </source>
</evidence>
<dbReference type="InterPro" id="IPR017907">
    <property type="entry name" value="Znf_RING_CS"/>
</dbReference>
<evidence type="ECO:0000259" key="6">
    <source>
        <dbReference type="PROSITE" id="PS50089"/>
    </source>
</evidence>
<dbReference type="Pfam" id="PF15227">
    <property type="entry name" value="zf-C3HC4_4"/>
    <property type="match status" value="1"/>
</dbReference>
<dbReference type="SUPFAM" id="SSF57850">
    <property type="entry name" value="RING/U-box"/>
    <property type="match status" value="1"/>
</dbReference>
<name>A0A9W8JM21_9AGAR</name>